<keyword evidence="2" id="KW-0472">Membrane</keyword>
<comment type="caution">
    <text evidence="3">The sequence shown here is derived from an EMBL/GenBank/DDBJ whole genome shotgun (WGS) entry which is preliminary data.</text>
</comment>
<evidence type="ECO:0000256" key="2">
    <source>
        <dbReference type="SAM" id="Phobius"/>
    </source>
</evidence>
<sequence length="139" mass="14918">MVKAEQLEIQLGASWSGVEFQLKTDAGVYPGAVKVEPDGVLRLEIGGSSQYILTCMNSSTSIPEPEDTADSTDRTQAPAATEQNSAPNEKAASGIPTLHIILFAGGMVIAIGTLIVMQILRKKRENEAPDDEEDEEDEE</sequence>
<name>A0A926HS44_9FIRM</name>
<reference evidence="3" key="1">
    <citation type="submission" date="2020-08" db="EMBL/GenBank/DDBJ databases">
        <title>Genome public.</title>
        <authorList>
            <person name="Liu C."/>
            <person name="Sun Q."/>
        </authorList>
    </citation>
    <scope>NUCLEOTIDE SEQUENCE</scope>
    <source>
        <strain evidence="3">NSJ-40</strain>
    </source>
</reference>
<keyword evidence="2" id="KW-0812">Transmembrane</keyword>
<evidence type="ECO:0000313" key="4">
    <source>
        <dbReference type="Proteomes" id="UP000651482"/>
    </source>
</evidence>
<dbReference type="AlphaFoldDB" id="A0A926HS44"/>
<keyword evidence="4" id="KW-1185">Reference proteome</keyword>
<dbReference type="Proteomes" id="UP000651482">
    <property type="component" value="Unassembled WGS sequence"/>
</dbReference>
<accession>A0A926HS44</accession>
<keyword evidence="2" id="KW-1133">Transmembrane helix</keyword>
<proteinExistence type="predicted"/>
<evidence type="ECO:0000313" key="3">
    <source>
        <dbReference type="EMBL" id="MBC8533435.1"/>
    </source>
</evidence>
<organism evidence="3 4">
    <name type="scientific">Yeguia hominis</name>
    <dbReference type="NCBI Taxonomy" id="2763662"/>
    <lineage>
        <taxon>Bacteria</taxon>
        <taxon>Bacillati</taxon>
        <taxon>Bacillota</taxon>
        <taxon>Clostridia</taxon>
        <taxon>Eubacteriales</taxon>
        <taxon>Yeguiaceae</taxon>
        <taxon>Yeguia</taxon>
    </lineage>
</organism>
<feature type="region of interest" description="Disordered" evidence="1">
    <location>
        <begin position="57"/>
        <end position="91"/>
    </location>
</feature>
<protein>
    <submittedName>
        <fullName evidence="3">Uncharacterized protein</fullName>
    </submittedName>
</protein>
<evidence type="ECO:0000256" key="1">
    <source>
        <dbReference type="SAM" id="MobiDB-lite"/>
    </source>
</evidence>
<feature type="transmembrane region" description="Helical" evidence="2">
    <location>
        <begin position="97"/>
        <end position="117"/>
    </location>
</feature>
<dbReference type="RefSeq" id="WP_249318816.1">
    <property type="nucleotide sequence ID" value="NZ_JACRSN010000006.1"/>
</dbReference>
<gene>
    <name evidence="3" type="ORF">IAG03_05340</name>
</gene>
<dbReference type="EMBL" id="JACRSN010000006">
    <property type="protein sequence ID" value="MBC8533435.1"/>
    <property type="molecule type" value="Genomic_DNA"/>
</dbReference>